<dbReference type="Proteomes" id="UP001216674">
    <property type="component" value="Unassembled WGS sequence"/>
</dbReference>
<accession>A0ABT6B3Y8</accession>
<dbReference type="EMBL" id="JARJLM010000688">
    <property type="protein sequence ID" value="MDF3839581.1"/>
    <property type="molecule type" value="Genomic_DNA"/>
</dbReference>
<gene>
    <name evidence="1" type="ORF">P3W85_42585</name>
</gene>
<evidence type="ECO:0000313" key="2">
    <source>
        <dbReference type="Proteomes" id="UP001216674"/>
    </source>
</evidence>
<evidence type="ECO:0008006" key="3">
    <source>
        <dbReference type="Google" id="ProtNLM"/>
    </source>
</evidence>
<comment type="caution">
    <text evidence="1">The sequence shown here is derived from an EMBL/GenBank/DDBJ whole genome shotgun (WGS) entry which is preliminary data.</text>
</comment>
<dbReference type="RefSeq" id="WP_276269251.1">
    <property type="nucleotide sequence ID" value="NZ_JARJLM010000688.1"/>
</dbReference>
<organism evidence="1 2">
    <name type="scientific">Cupriavidus basilensis</name>
    <dbReference type="NCBI Taxonomy" id="68895"/>
    <lineage>
        <taxon>Bacteria</taxon>
        <taxon>Pseudomonadati</taxon>
        <taxon>Pseudomonadota</taxon>
        <taxon>Betaproteobacteria</taxon>
        <taxon>Burkholderiales</taxon>
        <taxon>Burkholderiaceae</taxon>
        <taxon>Cupriavidus</taxon>
    </lineage>
</organism>
<name>A0ABT6B3Y8_9BURK</name>
<proteinExistence type="predicted"/>
<sequence length="258" mass="28501">MAAEPVMASDLSAAQIAEKNADARGGLDAWRKIQTMVWVGHVESANAPAHFLLAMKRPNKTRFEITALNQMAVRVFDGSHGWKLHPSQDGKPNLQPYTMEEMQFAHDEQVIDGPLMDYQAKGIAVTLDGADEVEGHKAYRLRIRLPSGGSRLLWIDAKTFLEIRYDRESRNVLGQSHTITVFYRDYRAIDGLQIPCTIESGVATAQAKDKLVIDEVSFNPSLGDWMFAKPGTPRQDKAAVSIGAEVRPGSGGMVRRAP</sequence>
<reference evidence="1 2" key="1">
    <citation type="submission" date="2023-03" db="EMBL/GenBank/DDBJ databases">
        <title>Draft assemblies of triclosan tolerant bacteria isolated from returned activated sludge.</title>
        <authorList>
            <person name="Van Hamelsveld S."/>
        </authorList>
    </citation>
    <scope>NUCLEOTIDE SEQUENCE [LARGE SCALE GENOMIC DNA]</scope>
    <source>
        <strain evidence="1 2">GW210010_S58</strain>
    </source>
</reference>
<protein>
    <recommendedName>
        <fullName evidence="3">Outer membrane lipoprotein-sorting protein</fullName>
    </recommendedName>
</protein>
<dbReference type="Gene3D" id="2.50.20.10">
    <property type="entry name" value="Lipoprotein localisation LolA/LolB/LppX"/>
    <property type="match status" value="1"/>
</dbReference>
<evidence type="ECO:0000313" key="1">
    <source>
        <dbReference type="EMBL" id="MDF3839581.1"/>
    </source>
</evidence>
<keyword evidence="2" id="KW-1185">Reference proteome</keyword>